<organism evidence="2">
    <name type="scientific">Streptomyces sp. R39</name>
    <dbReference type="NCBI Taxonomy" id="3238631"/>
    <lineage>
        <taxon>Bacteria</taxon>
        <taxon>Bacillati</taxon>
        <taxon>Actinomycetota</taxon>
        <taxon>Actinomycetes</taxon>
        <taxon>Kitasatosporales</taxon>
        <taxon>Streptomycetaceae</taxon>
        <taxon>Streptomyces</taxon>
    </lineage>
</organism>
<name>A0AB39QNP4_9ACTN</name>
<feature type="domain" description="DUF397" evidence="1">
    <location>
        <begin position="4"/>
        <end position="53"/>
    </location>
</feature>
<reference evidence="2" key="1">
    <citation type="submission" date="2024-07" db="EMBL/GenBank/DDBJ databases">
        <authorList>
            <person name="Yu S.T."/>
        </authorList>
    </citation>
    <scope>NUCLEOTIDE SEQUENCE</scope>
    <source>
        <strain evidence="2">R39</strain>
    </source>
</reference>
<gene>
    <name evidence="2" type="ORF">AB5J52_18380</name>
</gene>
<sequence>MHILHWRKSTYSGDSSNCVEVATAPSTIHIRDSKHTTGPHLTVTPSVWADFVSLAVRPRPQ</sequence>
<protein>
    <submittedName>
        <fullName evidence="2">DUF397 domain-containing protein</fullName>
    </submittedName>
</protein>
<dbReference type="RefSeq" id="WP_369223062.1">
    <property type="nucleotide sequence ID" value="NZ_CP163441.1"/>
</dbReference>
<proteinExistence type="predicted"/>
<dbReference type="Pfam" id="PF04149">
    <property type="entry name" value="DUF397"/>
    <property type="match status" value="1"/>
</dbReference>
<dbReference type="InterPro" id="IPR007278">
    <property type="entry name" value="DUF397"/>
</dbReference>
<evidence type="ECO:0000313" key="2">
    <source>
        <dbReference type="EMBL" id="XDQ44072.1"/>
    </source>
</evidence>
<dbReference type="AlphaFoldDB" id="A0AB39QNP4"/>
<evidence type="ECO:0000259" key="1">
    <source>
        <dbReference type="Pfam" id="PF04149"/>
    </source>
</evidence>
<accession>A0AB39QNP4</accession>
<dbReference type="EMBL" id="CP163441">
    <property type="protein sequence ID" value="XDQ44072.1"/>
    <property type="molecule type" value="Genomic_DNA"/>
</dbReference>